<dbReference type="SUPFAM" id="SSF55347">
    <property type="entry name" value="Glyceraldehyde-3-phosphate dehydrogenase-like, C-terminal domain"/>
    <property type="match status" value="1"/>
</dbReference>
<dbReference type="AlphaFoldDB" id="A0A9X9XFI7"/>
<gene>
    <name evidence="6" type="primary">nadX</name>
    <name evidence="9" type="ORF">GXW74_18420</name>
</gene>
<dbReference type="PANTHER" id="PTHR31873:SF6">
    <property type="entry name" value="ASPARTATE DEHYDROGENASE DOMAIN-CONTAINING PROTEIN"/>
    <property type="match status" value="1"/>
</dbReference>
<dbReference type="InterPro" id="IPR011182">
    <property type="entry name" value="L-Asp_DH"/>
</dbReference>
<keyword evidence="3 6" id="KW-0521">NADP</keyword>
<name>A0A9X9XFI7_9PROT</name>
<comment type="catalytic activity">
    <reaction evidence="6">
        <text>L-aspartate + NADP(+) + H2O = oxaloacetate + NH4(+) + NADPH + H(+)</text>
        <dbReference type="Rhea" id="RHEA:11784"/>
        <dbReference type="ChEBI" id="CHEBI:15377"/>
        <dbReference type="ChEBI" id="CHEBI:15378"/>
        <dbReference type="ChEBI" id="CHEBI:16452"/>
        <dbReference type="ChEBI" id="CHEBI:28938"/>
        <dbReference type="ChEBI" id="CHEBI:29991"/>
        <dbReference type="ChEBI" id="CHEBI:57783"/>
        <dbReference type="ChEBI" id="CHEBI:58349"/>
        <dbReference type="EC" id="1.4.1.21"/>
    </reaction>
</comment>
<dbReference type="Gene3D" id="3.40.50.720">
    <property type="entry name" value="NAD(P)-binding Rossmann-like Domain"/>
    <property type="match status" value="1"/>
</dbReference>
<accession>A0A9X9XFI7</accession>
<dbReference type="GO" id="GO:0009435">
    <property type="term" value="P:NAD+ biosynthetic process"/>
    <property type="evidence" value="ECO:0007669"/>
    <property type="project" value="UniProtKB-UniRule"/>
</dbReference>
<keyword evidence="5 6" id="KW-0520">NAD</keyword>
<sequence>MAQALTVGIAGLGAIGLHLARTLDAGVEGLRLAAVSARDLKKAQAKIAGFRASPMLVSNAELAACDIVVEAAPAAVFEEIAAAAIEAGRIFVPSSVGALLPRMHLVGLAKQTGARIIVPTGALLGLDAVRAAAEGEVESVTIETRKPPRGLEGAPYLKLHGIDVGAITTATRVFKGNAFDAAQGFPANVNVAAALALAGIGPERTMVEIWADPGVTRNTHTIRVEAAAARLTMTIENVPSEENPRTGKITPLSIVACLRGLTSTLKVGS</sequence>
<dbReference type="HAMAP" id="MF_01265">
    <property type="entry name" value="NadX"/>
    <property type="match status" value="1"/>
</dbReference>
<comment type="miscellaneous">
    <text evidence="6">The iminoaspartate product is unstable in aqueous solution and can decompose to oxaloacetate and ammonia.</text>
</comment>
<comment type="similarity">
    <text evidence="1 6">Belongs to the L-aspartate dehydrogenase family.</text>
</comment>
<dbReference type="InterPro" id="IPR020626">
    <property type="entry name" value="Asp_DH_prok"/>
</dbReference>
<dbReference type="Proteomes" id="UP001138709">
    <property type="component" value="Unassembled WGS sequence"/>
</dbReference>
<dbReference type="InterPro" id="IPR036291">
    <property type="entry name" value="NAD(P)-bd_dom_sf"/>
</dbReference>
<dbReference type="GO" id="GO:0016639">
    <property type="term" value="F:oxidoreductase activity, acting on the CH-NH2 group of donors, NAD or NADP as acceptor"/>
    <property type="evidence" value="ECO:0007669"/>
    <property type="project" value="UniProtKB-UniRule"/>
</dbReference>
<proteinExistence type="inferred from homology"/>
<evidence type="ECO:0000256" key="6">
    <source>
        <dbReference type="HAMAP-Rule" id="MF_01265"/>
    </source>
</evidence>
<dbReference type="InterPro" id="IPR002811">
    <property type="entry name" value="Asp_DH"/>
</dbReference>
<evidence type="ECO:0000256" key="5">
    <source>
        <dbReference type="ARBA" id="ARBA00023027"/>
    </source>
</evidence>
<dbReference type="GO" id="GO:0033735">
    <property type="term" value="F:aspartate dehydrogenase [NAD(P)+] activity"/>
    <property type="evidence" value="ECO:0007669"/>
    <property type="project" value="UniProtKB-EC"/>
</dbReference>
<evidence type="ECO:0000313" key="9">
    <source>
        <dbReference type="EMBL" id="MBR0682473.1"/>
    </source>
</evidence>
<evidence type="ECO:0000256" key="4">
    <source>
        <dbReference type="ARBA" id="ARBA00023002"/>
    </source>
</evidence>
<dbReference type="EC" id="1.4.1.21" evidence="6"/>
<evidence type="ECO:0000259" key="7">
    <source>
        <dbReference type="Pfam" id="PF01958"/>
    </source>
</evidence>
<dbReference type="PIRSF" id="PIRSF005227">
    <property type="entry name" value="Asp_dh_NAD_syn"/>
    <property type="match status" value="1"/>
</dbReference>
<dbReference type="InterPro" id="IPR005106">
    <property type="entry name" value="Asp/hSer_DH_NAD-bd"/>
</dbReference>
<dbReference type="GO" id="GO:0050661">
    <property type="term" value="F:NADP binding"/>
    <property type="evidence" value="ECO:0007669"/>
    <property type="project" value="UniProtKB-UniRule"/>
</dbReference>
<dbReference type="SUPFAM" id="SSF51735">
    <property type="entry name" value="NAD(P)-binding Rossmann-fold domains"/>
    <property type="match status" value="1"/>
</dbReference>
<feature type="active site" evidence="6">
    <location>
        <position position="220"/>
    </location>
</feature>
<dbReference type="GO" id="GO:0051287">
    <property type="term" value="F:NAD binding"/>
    <property type="evidence" value="ECO:0007669"/>
    <property type="project" value="UniProtKB-UniRule"/>
</dbReference>
<comment type="catalytic activity">
    <reaction evidence="6">
        <text>L-aspartate + NAD(+) + H2O = oxaloacetate + NH4(+) + NADH + H(+)</text>
        <dbReference type="Rhea" id="RHEA:11788"/>
        <dbReference type="ChEBI" id="CHEBI:15377"/>
        <dbReference type="ChEBI" id="CHEBI:15378"/>
        <dbReference type="ChEBI" id="CHEBI:16452"/>
        <dbReference type="ChEBI" id="CHEBI:28938"/>
        <dbReference type="ChEBI" id="CHEBI:29991"/>
        <dbReference type="ChEBI" id="CHEBI:57540"/>
        <dbReference type="ChEBI" id="CHEBI:57945"/>
        <dbReference type="EC" id="1.4.1.21"/>
    </reaction>
</comment>
<evidence type="ECO:0000256" key="2">
    <source>
        <dbReference type="ARBA" id="ARBA00022642"/>
    </source>
</evidence>
<dbReference type="Pfam" id="PF03447">
    <property type="entry name" value="NAD_binding_3"/>
    <property type="match status" value="1"/>
</dbReference>
<dbReference type="RefSeq" id="WP_211848005.1">
    <property type="nucleotide sequence ID" value="NZ_JAAEDL010000019.1"/>
</dbReference>
<feature type="domain" description="Aspartate/homoserine dehydrogenase NAD-binding" evidence="8">
    <location>
        <begin position="11"/>
        <end position="119"/>
    </location>
</feature>
<keyword evidence="4 6" id="KW-0560">Oxidoreductase</keyword>
<protein>
    <recommendedName>
        <fullName evidence="6">L-aspartate dehydrogenase</fullName>
        <ecNumber evidence="6">1.4.1.21</ecNumber>
    </recommendedName>
</protein>
<comment type="caution">
    <text evidence="9">The sequence shown here is derived from an EMBL/GenBank/DDBJ whole genome shotgun (WGS) entry which is preliminary data.</text>
</comment>
<organism evidence="9 10">
    <name type="scientific">Neoroseomonas eburnea</name>
    <dbReference type="NCBI Taxonomy" id="1346889"/>
    <lineage>
        <taxon>Bacteria</taxon>
        <taxon>Pseudomonadati</taxon>
        <taxon>Pseudomonadota</taxon>
        <taxon>Alphaproteobacteria</taxon>
        <taxon>Acetobacterales</taxon>
        <taxon>Acetobacteraceae</taxon>
        <taxon>Neoroseomonas</taxon>
    </lineage>
</organism>
<dbReference type="NCBIfam" id="NF009825">
    <property type="entry name" value="PRK13302.1"/>
    <property type="match status" value="1"/>
</dbReference>
<reference evidence="9" key="2">
    <citation type="journal article" date="2021" name="Syst. Appl. Microbiol.">
        <title>Roseomonas hellenica sp. nov., isolated from roots of wild-growing Alkanna tinctoria.</title>
        <authorList>
            <person name="Rat A."/>
            <person name="Naranjo H.D."/>
            <person name="Lebbe L."/>
            <person name="Cnockaert M."/>
            <person name="Krigas N."/>
            <person name="Grigoriadou K."/>
            <person name="Maloupa E."/>
            <person name="Willems A."/>
        </authorList>
    </citation>
    <scope>NUCLEOTIDE SEQUENCE</scope>
    <source>
        <strain evidence="9">LMG 31228</strain>
    </source>
</reference>
<keyword evidence="10" id="KW-1185">Reference proteome</keyword>
<evidence type="ECO:0000313" key="10">
    <source>
        <dbReference type="Proteomes" id="UP001138709"/>
    </source>
</evidence>
<feature type="domain" description="Aspartate dehydrogenase" evidence="7">
    <location>
        <begin position="168"/>
        <end position="255"/>
    </location>
</feature>
<evidence type="ECO:0000259" key="8">
    <source>
        <dbReference type="Pfam" id="PF03447"/>
    </source>
</evidence>
<feature type="binding site" evidence="6">
    <location>
        <position position="122"/>
    </location>
    <ligand>
        <name>NAD(+)</name>
        <dbReference type="ChEBI" id="CHEBI:57540"/>
    </ligand>
</feature>
<reference evidence="9" key="1">
    <citation type="submission" date="2020-01" db="EMBL/GenBank/DDBJ databases">
        <authorList>
            <person name="Rat A."/>
        </authorList>
    </citation>
    <scope>NUCLEOTIDE SEQUENCE</scope>
    <source>
        <strain evidence="9">LMG 31228</strain>
    </source>
</reference>
<dbReference type="Pfam" id="PF01958">
    <property type="entry name" value="Asp_DH_C"/>
    <property type="match status" value="1"/>
</dbReference>
<evidence type="ECO:0000256" key="3">
    <source>
        <dbReference type="ARBA" id="ARBA00022857"/>
    </source>
</evidence>
<comment type="function">
    <text evidence="6">Specifically catalyzes the NAD or NADP-dependent dehydrogenation of L-aspartate to iminoaspartate.</text>
</comment>
<dbReference type="EMBL" id="JAAEDL010000019">
    <property type="protein sequence ID" value="MBR0682473.1"/>
    <property type="molecule type" value="Genomic_DNA"/>
</dbReference>
<comment type="pathway">
    <text evidence="6">Cofactor biosynthesis; NAD(+) biosynthesis; iminoaspartate from L-aspartate (dehydrogenase route): step 1/1.</text>
</comment>
<evidence type="ECO:0000256" key="1">
    <source>
        <dbReference type="ARBA" id="ARBA00008331"/>
    </source>
</evidence>
<dbReference type="PANTHER" id="PTHR31873">
    <property type="entry name" value="L-ASPARTATE DEHYDROGENASE-RELATED"/>
    <property type="match status" value="1"/>
</dbReference>
<feature type="binding site" evidence="6">
    <location>
        <position position="190"/>
    </location>
    <ligand>
        <name>NAD(+)</name>
        <dbReference type="ChEBI" id="CHEBI:57540"/>
    </ligand>
</feature>
<dbReference type="Gene3D" id="3.30.360.10">
    <property type="entry name" value="Dihydrodipicolinate Reductase, domain 2"/>
    <property type="match status" value="1"/>
</dbReference>
<keyword evidence="2 6" id="KW-0662">Pyridine nucleotide biosynthesis</keyword>